<comment type="caution">
    <text evidence="1">The sequence shown here is derived from an EMBL/GenBank/DDBJ whole genome shotgun (WGS) entry which is preliminary data.</text>
</comment>
<accession>A0A5S5D4D5</accession>
<name>A0A5S5D4D5_9SPHI</name>
<reference evidence="1 2" key="1">
    <citation type="submission" date="2019-07" db="EMBL/GenBank/DDBJ databases">
        <title>Genomic Encyclopedia of Archaeal and Bacterial Type Strains, Phase II (KMG-II): from individual species to whole genera.</title>
        <authorList>
            <person name="Goeker M."/>
        </authorList>
    </citation>
    <scope>NUCLEOTIDE SEQUENCE [LARGE SCALE GENOMIC DNA]</scope>
    <source>
        <strain evidence="1 2">DSM 18850</strain>
    </source>
</reference>
<proteinExistence type="predicted"/>
<organism evidence="1 2">
    <name type="scientific">Sphingobacterium allocomposti</name>
    <dbReference type="NCBI Taxonomy" id="415956"/>
    <lineage>
        <taxon>Bacteria</taxon>
        <taxon>Pseudomonadati</taxon>
        <taxon>Bacteroidota</taxon>
        <taxon>Sphingobacteriia</taxon>
        <taxon>Sphingobacteriales</taxon>
        <taxon>Sphingobacteriaceae</taxon>
        <taxon>Sphingobacterium</taxon>
    </lineage>
</organism>
<keyword evidence="2" id="KW-1185">Reference proteome</keyword>
<protein>
    <submittedName>
        <fullName evidence="1">Bacillithiol system protein YtxJ</fullName>
    </submittedName>
</protein>
<dbReference type="OrthoDB" id="677051at2"/>
<gene>
    <name evidence="1" type="ORF">BC792_12611</name>
</gene>
<dbReference type="AlphaFoldDB" id="A0A5S5D4D5"/>
<evidence type="ECO:0000313" key="2">
    <source>
        <dbReference type="Proteomes" id="UP000325105"/>
    </source>
</evidence>
<dbReference type="InterPro" id="IPR022551">
    <property type="entry name" value="BrxC"/>
</dbReference>
<dbReference type="NCBIfam" id="TIGR04019">
    <property type="entry name" value="B_thiol_YtxJ"/>
    <property type="match status" value="1"/>
</dbReference>
<dbReference type="InterPro" id="IPR036249">
    <property type="entry name" value="Thioredoxin-like_sf"/>
</dbReference>
<dbReference type="RefSeq" id="WP_148909958.1">
    <property type="nucleotide sequence ID" value="NZ_VNHX01000026.1"/>
</dbReference>
<evidence type="ECO:0000313" key="1">
    <source>
        <dbReference type="EMBL" id="TYP90016.1"/>
    </source>
</evidence>
<dbReference type="Gene3D" id="3.40.30.10">
    <property type="entry name" value="Glutaredoxin"/>
    <property type="match status" value="1"/>
</dbReference>
<sequence>MAWKTLSSKEQLQEAIATGEPVVVFKHSTRCSVSSMAKRNLAYDFAMLPNDTAIYYLDLIALRDISDYIAERWQVRHESPQLLVLQGDTCLYHASHQDIDLRNVLPFIS</sequence>
<dbReference type="SUPFAM" id="SSF52833">
    <property type="entry name" value="Thioredoxin-like"/>
    <property type="match status" value="1"/>
</dbReference>
<dbReference type="EMBL" id="VNHX01000026">
    <property type="protein sequence ID" value="TYP90016.1"/>
    <property type="molecule type" value="Genomic_DNA"/>
</dbReference>
<dbReference type="Proteomes" id="UP000325105">
    <property type="component" value="Unassembled WGS sequence"/>
</dbReference>
<dbReference type="Pfam" id="PF11009">
    <property type="entry name" value="BrxC"/>
    <property type="match status" value="1"/>
</dbReference>